<dbReference type="AlphaFoldDB" id="A0A0D0PQD9"/>
<reference evidence="2 3" key="1">
    <citation type="submission" date="2015-02" db="EMBL/GenBank/DDBJ databases">
        <title>Draft genome sequence of Kitasatospora griseola MF730-N6, a bafilomycin, terpentecin and satosporin producer.</title>
        <authorList>
            <person name="Arens J.C."/>
            <person name="Haltli B."/>
            <person name="Kerr R.G."/>
        </authorList>
    </citation>
    <scope>NUCLEOTIDE SEQUENCE [LARGE SCALE GENOMIC DNA]</scope>
    <source>
        <strain evidence="2 3">MF730-N6</strain>
    </source>
</reference>
<protein>
    <submittedName>
        <fullName evidence="2">Uncharacterized protein</fullName>
    </submittedName>
</protein>
<keyword evidence="3" id="KW-1185">Reference proteome</keyword>
<feature type="region of interest" description="Disordered" evidence="1">
    <location>
        <begin position="44"/>
        <end position="63"/>
    </location>
</feature>
<comment type="caution">
    <text evidence="2">The sequence shown here is derived from an EMBL/GenBank/DDBJ whole genome shotgun (WGS) entry which is preliminary data.</text>
</comment>
<evidence type="ECO:0000313" key="2">
    <source>
        <dbReference type="EMBL" id="KIQ64719.1"/>
    </source>
</evidence>
<dbReference type="Proteomes" id="UP000032066">
    <property type="component" value="Unassembled WGS sequence"/>
</dbReference>
<organism evidence="2 3">
    <name type="scientific">Kitasatospora griseola</name>
    <name type="common">Streptomyces griseolosporeus</name>
    <dbReference type="NCBI Taxonomy" id="2064"/>
    <lineage>
        <taxon>Bacteria</taxon>
        <taxon>Bacillati</taxon>
        <taxon>Actinomycetota</taxon>
        <taxon>Actinomycetes</taxon>
        <taxon>Kitasatosporales</taxon>
        <taxon>Streptomycetaceae</taxon>
        <taxon>Kitasatospora</taxon>
    </lineage>
</organism>
<accession>A0A0D0PQD9</accession>
<dbReference type="STRING" id="2064.TR51_11105"/>
<gene>
    <name evidence="2" type="ORF">TR51_11105</name>
</gene>
<dbReference type="PATRIC" id="fig|2064.6.peg.2381"/>
<dbReference type="EMBL" id="JXZB01000002">
    <property type="protein sequence ID" value="KIQ64719.1"/>
    <property type="molecule type" value="Genomic_DNA"/>
</dbReference>
<evidence type="ECO:0000256" key="1">
    <source>
        <dbReference type="SAM" id="MobiDB-lite"/>
    </source>
</evidence>
<evidence type="ECO:0000313" key="3">
    <source>
        <dbReference type="Proteomes" id="UP000032066"/>
    </source>
</evidence>
<name>A0A0D0PQD9_KITGR</name>
<proteinExistence type="predicted"/>
<sequence length="63" mass="6275">MAAALAFGPAHRSRVRRLHALLVVPATAPALLAHHSISADSSPTIRAMPGMAHSTAGPAGASA</sequence>